<comment type="caution">
    <text evidence="1">The sequence shown here is derived from an EMBL/GenBank/DDBJ whole genome shotgun (WGS) entry which is preliminary data.</text>
</comment>
<reference evidence="1 2" key="1">
    <citation type="submission" date="2016-10" db="EMBL/GenBank/DDBJ databases">
        <title>Arsenicibacter rosenii gen. nov., sp. nov., an efficient arsenic-methylating bacterium isolated from an arsenic-contaminated paddy soil.</title>
        <authorList>
            <person name="Huang K."/>
        </authorList>
    </citation>
    <scope>NUCLEOTIDE SEQUENCE [LARGE SCALE GENOMIC DNA]</scope>
    <source>
        <strain evidence="1 2">SM-1</strain>
    </source>
</reference>
<dbReference type="EMBL" id="MORL01000002">
    <property type="protein sequence ID" value="OIN60264.1"/>
    <property type="molecule type" value="Genomic_DNA"/>
</dbReference>
<sequence length="172" mass="18914">MTPSIAQIAQTHSLSEEVVTHLFNQLSLGHGKQAQFNHPALGGMGQWQNGMLMVSDFSNHALKAKLTGVFADLVRLYTRQGAPEAIGTRPETDNPGKPSMVATQNHLTVNYYQDKALLVITDNQRRTATTYSVAPHRLTGVSQQNQNNSVYSLSFSNDKGQNLTVEDFKQVS</sequence>
<evidence type="ECO:0000313" key="2">
    <source>
        <dbReference type="Proteomes" id="UP000181790"/>
    </source>
</evidence>
<gene>
    <name evidence="1" type="ORF">BLX24_05380</name>
</gene>
<dbReference type="AlphaFoldDB" id="A0A1S2VND9"/>
<dbReference type="Proteomes" id="UP000181790">
    <property type="component" value="Unassembled WGS sequence"/>
</dbReference>
<dbReference type="OrthoDB" id="1778949at2"/>
<evidence type="ECO:0000313" key="1">
    <source>
        <dbReference type="EMBL" id="OIN60264.1"/>
    </source>
</evidence>
<proteinExistence type="predicted"/>
<keyword evidence="2" id="KW-1185">Reference proteome</keyword>
<accession>A0A1S2VND9</accession>
<name>A0A1S2VND9_9BACT</name>
<dbReference type="RefSeq" id="WP_071502058.1">
    <property type="nucleotide sequence ID" value="NZ_MORL01000002.1"/>
</dbReference>
<organism evidence="1 2">
    <name type="scientific">Arsenicibacter rosenii</name>
    <dbReference type="NCBI Taxonomy" id="1750698"/>
    <lineage>
        <taxon>Bacteria</taxon>
        <taxon>Pseudomonadati</taxon>
        <taxon>Bacteroidota</taxon>
        <taxon>Cytophagia</taxon>
        <taxon>Cytophagales</taxon>
        <taxon>Spirosomataceae</taxon>
        <taxon>Arsenicibacter</taxon>
    </lineage>
</organism>
<protein>
    <submittedName>
        <fullName evidence="1">Uncharacterized protein</fullName>
    </submittedName>
</protein>